<proteinExistence type="predicted"/>
<keyword evidence="3" id="KW-1185">Reference proteome</keyword>
<reference evidence="2" key="1">
    <citation type="journal article" date="2020" name="Stud. Mycol.">
        <title>101 Dothideomycetes genomes: a test case for predicting lifestyles and emergence of pathogens.</title>
        <authorList>
            <person name="Haridas S."/>
            <person name="Albert R."/>
            <person name="Binder M."/>
            <person name="Bloem J."/>
            <person name="Labutti K."/>
            <person name="Salamov A."/>
            <person name="Andreopoulos B."/>
            <person name="Baker S."/>
            <person name="Barry K."/>
            <person name="Bills G."/>
            <person name="Bluhm B."/>
            <person name="Cannon C."/>
            <person name="Castanera R."/>
            <person name="Culley D."/>
            <person name="Daum C."/>
            <person name="Ezra D."/>
            <person name="Gonzalez J."/>
            <person name="Henrissat B."/>
            <person name="Kuo A."/>
            <person name="Liang C."/>
            <person name="Lipzen A."/>
            <person name="Lutzoni F."/>
            <person name="Magnuson J."/>
            <person name="Mondo S."/>
            <person name="Nolan M."/>
            <person name="Ohm R."/>
            <person name="Pangilinan J."/>
            <person name="Park H.-J."/>
            <person name="Ramirez L."/>
            <person name="Alfaro M."/>
            <person name="Sun H."/>
            <person name="Tritt A."/>
            <person name="Yoshinaga Y."/>
            <person name="Zwiers L.-H."/>
            <person name="Turgeon B."/>
            <person name="Goodwin S."/>
            <person name="Spatafora J."/>
            <person name="Crous P."/>
            <person name="Grigoriev I."/>
        </authorList>
    </citation>
    <scope>NUCLEOTIDE SEQUENCE</scope>
    <source>
        <strain evidence="2">CBS 675.92</strain>
    </source>
</reference>
<dbReference type="EMBL" id="ML977030">
    <property type="protein sequence ID" value="KAF1949966.1"/>
    <property type="molecule type" value="Genomic_DNA"/>
</dbReference>
<gene>
    <name evidence="2" type="ORF">CC80DRAFT_554867</name>
</gene>
<evidence type="ECO:0000313" key="3">
    <source>
        <dbReference type="Proteomes" id="UP000800035"/>
    </source>
</evidence>
<dbReference type="AlphaFoldDB" id="A0A6A5TGM6"/>
<name>A0A6A5TGM6_9PLEO</name>
<feature type="region of interest" description="Disordered" evidence="1">
    <location>
        <begin position="1"/>
        <end position="43"/>
    </location>
</feature>
<evidence type="ECO:0000256" key="1">
    <source>
        <dbReference type="SAM" id="MobiDB-lite"/>
    </source>
</evidence>
<protein>
    <submittedName>
        <fullName evidence="2">Uncharacterized protein</fullName>
    </submittedName>
</protein>
<organism evidence="2 3">
    <name type="scientific">Byssothecium circinans</name>
    <dbReference type="NCBI Taxonomy" id="147558"/>
    <lineage>
        <taxon>Eukaryota</taxon>
        <taxon>Fungi</taxon>
        <taxon>Dikarya</taxon>
        <taxon>Ascomycota</taxon>
        <taxon>Pezizomycotina</taxon>
        <taxon>Dothideomycetes</taxon>
        <taxon>Pleosporomycetidae</taxon>
        <taxon>Pleosporales</taxon>
        <taxon>Massarineae</taxon>
        <taxon>Massarinaceae</taxon>
        <taxon>Byssothecium</taxon>
    </lineage>
</organism>
<feature type="compositionally biased region" description="Acidic residues" evidence="1">
    <location>
        <begin position="8"/>
        <end position="17"/>
    </location>
</feature>
<accession>A0A6A5TGM6</accession>
<sequence length="306" mass="34072">MEHAQDCDAGDQVEVEDNGSVSVEDGISKEEKKAVPTVDNDIVQAPMGPVESEMQIYRDAQNVVNVPQEPQADNELYRDYQNENMPPAPRSRVNYNSDWRINRSPPWGFVTLANDGQQRVAHAVPPAFLVRYPLEQGIAYSAAHQQQQLGNLSPATVFPPDDTYICPPAHQYGAIQDDVPPAALFVSPQQVIPACQAHQQAVLNNQTIIPMQFWLPPPLPILNNIGPYPQAAPQPFILQATAATRRPLRVLESSFTSIVRFENVIHTENHPARIWFGGGYFTTFETAAWVEPDPESNGAWLYENNP</sequence>
<evidence type="ECO:0000313" key="2">
    <source>
        <dbReference type="EMBL" id="KAF1949966.1"/>
    </source>
</evidence>
<dbReference type="Proteomes" id="UP000800035">
    <property type="component" value="Unassembled WGS sequence"/>
</dbReference>